<dbReference type="HAMAP" id="MF_00206">
    <property type="entry name" value="Lipoyl_synth"/>
    <property type="match status" value="1"/>
</dbReference>
<feature type="domain" description="Radical SAM core" evidence="10">
    <location>
        <begin position="50"/>
        <end position="267"/>
    </location>
</feature>
<comment type="subcellular location">
    <subcellularLocation>
        <location evidence="9">Cytoplasm</location>
    </subcellularLocation>
</comment>
<evidence type="ECO:0000256" key="4">
    <source>
        <dbReference type="ARBA" id="ARBA00022691"/>
    </source>
</evidence>
<keyword evidence="3 9" id="KW-0808">Transferase</keyword>
<dbReference type="SMART" id="SM00729">
    <property type="entry name" value="Elp3"/>
    <property type="match status" value="1"/>
</dbReference>
<dbReference type="eggNOG" id="COG0320">
    <property type="taxonomic scope" value="Bacteria"/>
</dbReference>
<proteinExistence type="inferred from homology"/>
<dbReference type="SFLD" id="SFLDF00271">
    <property type="entry name" value="lipoyl_synthase"/>
    <property type="match status" value="1"/>
</dbReference>
<feature type="binding site" evidence="9">
    <location>
        <position position="278"/>
    </location>
    <ligand>
        <name>[4Fe-4S] cluster</name>
        <dbReference type="ChEBI" id="CHEBI:49883"/>
        <label>1</label>
    </ligand>
</feature>
<feature type="binding site" evidence="9">
    <location>
        <position position="49"/>
    </location>
    <ligand>
        <name>[4Fe-4S] cluster</name>
        <dbReference type="ChEBI" id="CHEBI:49883"/>
        <label>1</label>
    </ligand>
</feature>
<keyword evidence="12" id="KW-1185">Reference proteome</keyword>
<dbReference type="PROSITE" id="PS51918">
    <property type="entry name" value="RADICAL_SAM"/>
    <property type="match status" value="1"/>
</dbReference>
<dbReference type="STRING" id="515618.RIEPE_0090"/>
<keyword evidence="1 9" id="KW-0004">4Fe-4S</keyword>
<dbReference type="PIRSF" id="PIRSF005963">
    <property type="entry name" value="Lipoyl_synth"/>
    <property type="match status" value="1"/>
</dbReference>
<evidence type="ECO:0000256" key="8">
    <source>
        <dbReference type="ARBA" id="ARBA00047326"/>
    </source>
</evidence>
<evidence type="ECO:0000256" key="3">
    <source>
        <dbReference type="ARBA" id="ARBA00022679"/>
    </source>
</evidence>
<keyword evidence="7 9" id="KW-0411">Iron-sulfur</keyword>
<dbReference type="GO" id="GO:0009249">
    <property type="term" value="P:protein lipoylation"/>
    <property type="evidence" value="ECO:0007669"/>
    <property type="project" value="UniProtKB-UniRule"/>
</dbReference>
<evidence type="ECO:0000256" key="1">
    <source>
        <dbReference type="ARBA" id="ARBA00022485"/>
    </source>
</evidence>
<evidence type="ECO:0000256" key="5">
    <source>
        <dbReference type="ARBA" id="ARBA00022723"/>
    </source>
</evidence>
<dbReference type="NCBIfam" id="TIGR00510">
    <property type="entry name" value="lipA"/>
    <property type="match status" value="1"/>
</dbReference>
<dbReference type="HOGENOM" id="CLU_033144_2_1_6"/>
<feature type="binding site" evidence="9">
    <location>
        <position position="71"/>
    </location>
    <ligand>
        <name>[4Fe-4S] cluster</name>
        <dbReference type="ChEBI" id="CHEBI:49883"/>
        <label>2</label>
        <note>4Fe-4S-S-AdoMet</note>
    </ligand>
</feature>
<dbReference type="EMBL" id="CP001085">
    <property type="protein sequence ID" value="ADD79445.1"/>
    <property type="molecule type" value="Genomic_DNA"/>
</dbReference>
<keyword evidence="5 9" id="KW-0479">Metal-binding</keyword>
<dbReference type="UniPathway" id="UPA00538">
    <property type="reaction ID" value="UER00593"/>
</dbReference>
<dbReference type="FunFam" id="3.20.20.70:FF:000040">
    <property type="entry name" value="Lipoyl synthase"/>
    <property type="match status" value="1"/>
</dbReference>
<dbReference type="RefSeq" id="WP_013087435.1">
    <property type="nucleotide sequence ID" value="NC_014109.1"/>
</dbReference>
<keyword evidence="4 9" id="KW-0949">S-adenosyl-L-methionine</keyword>
<dbReference type="GO" id="GO:0046872">
    <property type="term" value="F:metal ion binding"/>
    <property type="evidence" value="ECO:0007669"/>
    <property type="project" value="UniProtKB-KW"/>
</dbReference>
<evidence type="ECO:0000256" key="6">
    <source>
        <dbReference type="ARBA" id="ARBA00023004"/>
    </source>
</evidence>
<comment type="function">
    <text evidence="9">Catalyzes the radical-mediated insertion of two sulfur atoms into the C-6 and C-8 positions of the octanoyl moiety bound to the lipoyl domains of lipoate-dependent enzymes, thereby converting the octanoylated domains into lipoylated derivatives.</text>
</comment>
<evidence type="ECO:0000256" key="7">
    <source>
        <dbReference type="ARBA" id="ARBA00023014"/>
    </source>
</evidence>
<dbReference type="GO" id="GO:0016992">
    <property type="term" value="F:lipoate synthase activity"/>
    <property type="evidence" value="ECO:0007669"/>
    <property type="project" value="UniProtKB-UniRule"/>
</dbReference>
<accession>D4G7Q1</accession>
<organism evidence="11 12">
    <name type="scientific">Riesia pediculicola (strain USDA)</name>
    <dbReference type="NCBI Taxonomy" id="515618"/>
    <lineage>
        <taxon>Bacteria</taxon>
        <taxon>Pseudomonadati</taxon>
        <taxon>Pseudomonadota</taxon>
        <taxon>Gammaproteobacteria</taxon>
        <taxon>Enterobacterales</taxon>
        <taxon>Enterobacteriaceae</taxon>
        <taxon>Candidatus Riesia</taxon>
    </lineage>
</organism>
<dbReference type="SFLD" id="SFLDG01058">
    <property type="entry name" value="lipoyl_synthase_like"/>
    <property type="match status" value="1"/>
</dbReference>
<comment type="cofactor">
    <cofactor evidence="9">
        <name>[4Fe-4S] cluster</name>
        <dbReference type="ChEBI" id="CHEBI:49883"/>
    </cofactor>
    <text evidence="9">Binds 2 [4Fe-4S] clusters per subunit. One cluster is coordinated with 3 cysteines and an exchangeable S-adenosyl-L-methionine.</text>
</comment>
<dbReference type="NCBIfam" id="NF009544">
    <property type="entry name" value="PRK12928.1"/>
    <property type="match status" value="1"/>
</dbReference>
<dbReference type="GO" id="GO:0005737">
    <property type="term" value="C:cytoplasm"/>
    <property type="evidence" value="ECO:0007669"/>
    <property type="project" value="UniProtKB-SubCell"/>
</dbReference>
<feature type="binding site" evidence="9">
    <location>
        <position position="68"/>
    </location>
    <ligand>
        <name>[4Fe-4S] cluster</name>
        <dbReference type="ChEBI" id="CHEBI:49883"/>
        <label>2</label>
        <note>4Fe-4S-S-AdoMet</note>
    </ligand>
</feature>
<dbReference type="SUPFAM" id="SSF102114">
    <property type="entry name" value="Radical SAM enzymes"/>
    <property type="match status" value="1"/>
</dbReference>
<comment type="catalytic activity">
    <reaction evidence="8 9">
        <text>[[Fe-S] cluster scaffold protein carrying a second [4Fe-4S](2+) cluster] + N(6)-octanoyl-L-lysyl-[protein] + 2 oxidized [2Fe-2S]-[ferredoxin] + 2 S-adenosyl-L-methionine + 4 H(+) = [[Fe-S] cluster scaffold protein] + N(6)-[(R)-dihydrolipoyl]-L-lysyl-[protein] + 4 Fe(3+) + 2 hydrogen sulfide + 2 5'-deoxyadenosine + 2 L-methionine + 2 reduced [2Fe-2S]-[ferredoxin]</text>
        <dbReference type="Rhea" id="RHEA:16585"/>
        <dbReference type="Rhea" id="RHEA-COMP:9928"/>
        <dbReference type="Rhea" id="RHEA-COMP:10000"/>
        <dbReference type="Rhea" id="RHEA-COMP:10001"/>
        <dbReference type="Rhea" id="RHEA-COMP:10475"/>
        <dbReference type="Rhea" id="RHEA-COMP:14568"/>
        <dbReference type="Rhea" id="RHEA-COMP:14569"/>
        <dbReference type="ChEBI" id="CHEBI:15378"/>
        <dbReference type="ChEBI" id="CHEBI:17319"/>
        <dbReference type="ChEBI" id="CHEBI:29034"/>
        <dbReference type="ChEBI" id="CHEBI:29919"/>
        <dbReference type="ChEBI" id="CHEBI:33722"/>
        <dbReference type="ChEBI" id="CHEBI:33737"/>
        <dbReference type="ChEBI" id="CHEBI:33738"/>
        <dbReference type="ChEBI" id="CHEBI:57844"/>
        <dbReference type="ChEBI" id="CHEBI:59789"/>
        <dbReference type="ChEBI" id="CHEBI:78809"/>
        <dbReference type="ChEBI" id="CHEBI:83100"/>
        <dbReference type="EC" id="2.8.1.8"/>
    </reaction>
</comment>
<dbReference type="PANTHER" id="PTHR10949">
    <property type="entry name" value="LIPOYL SYNTHASE"/>
    <property type="match status" value="1"/>
</dbReference>
<dbReference type="NCBIfam" id="NF004019">
    <property type="entry name" value="PRK05481.1"/>
    <property type="match status" value="1"/>
</dbReference>
<feature type="binding site" evidence="9">
    <location>
        <position position="38"/>
    </location>
    <ligand>
        <name>[4Fe-4S] cluster</name>
        <dbReference type="ChEBI" id="CHEBI:49883"/>
        <label>1</label>
    </ligand>
</feature>
<keyword evidence="2 9" id="KW-0963">Cytoplasm</keyword>
<evidence type="ECO:0000256" key="2">
    <source>
        <dbReference type="ARBA" id="ARBA00022490"/>
    </source>
</evidence>
<dbReference type="InterPro" id="IPR007197">
    <property type="entry name" value="rSAM"/>
</dbReference>
<evidence type="ECO:0000259" key="10">
    <source>
        <dbReference type="PROSITE" id="PS51918"/>
    </source>
</evidence>
<dbReference type="GO" id="GO:0051539">
    <property type="term" value="F:4 iron, 4 sulfur cluster binding"/>
    <property type="evidence" value="ECO:0007669"/>
    <property type="project" value="UniProtKB-UniRule"/>
</dbReference>
<dbReference type="PANTHER" id="PTHR10949:SF0">
    <property type="entry name" value="LIPOYL SYNTHASE, MITOCHONDRIAL"/>
    <property type="match status" value="1"/>
</dbReference>
<dbReference type="SFLD" id="SFLDS00029">
    <property type="entry name" value="Radical_SAM"/>
    <property type="match status" value="1"/>
</dbReference>
<evidence type="ECO:0000313" key="12">
    <source>
        <dbReference type="Proteomes" id="UP000001700"/>
    </source>
</evidence>
<name>D4G7Q1_RIEPU</name>
<dbReference type="OrthoDB" id="9787898at2"/>
<evidence type="ECO:0000256" key="9">
    <source>
        <dbReference type="HAMAP-Rule" id="MF_00206"/>
    </source>
</evidence>
<dbReference type="Gene3D" id="3.20.20.70">
    <property type="entry name" value="Aldolase class I"/>
    <property type="match status" value="1"/>
</dbReference>
<dbReference type="CDD" id="cd01335">
    <property type="entry name" value="Radical_SAM"/>
    <property type="match status" value="1"/>
</dbReference>
<dbReference type="Pfam" id="PF04055">
    <property type="entry name" value="Radical_SAM"/>
    <property type="match status" value="1"/>
</dbReference>
<dbReference type="InterPro" id="IPR006638">
    <property type="entry name" value="Elp3/MiaA/NifB-like_rSAM"/>
</dbReference>
<dbReference type="Proteomes" id="UP000001700">
    <property type="component" value="Chromosome"/>
</dbReference>
<reference evidence="11" key="1">
    <citation type="submission" date="2008-05" db="EMBL/GenBank/DDBJ databases">
        <title>Genome sequence of Riesia pediculicola USDA.</title>
        <authorList>
            <person name="Kirkness E.F."/>
        </authorList>
    </citation>
    <scope>NUCLEOTIDE SEQUENCE [LARGE SCALE GENOMIC DNA]</scope>
    <source>
        <strain evidence="11">USDA</strain>
    </source>
</reference>
<comment type="similarity">
    <text evidence="9">Belongs to the radical SAM superfamily. Lipoyl synthase family.</text>
</comment>
<dbReference type="AlphaFoldDB" id="D4G7Q1"/>
<gene>
    <name evidence="9 11" type="primary">lipA</name>
    <name evidence="11" type="ordered locus">RIEPE_0090</name>
</gene>
<evidence type="ECO:0000313" key="11">
    <source>
        <dbReference type="EMBL" id="ADD79445.1"/>
    </source>
</evidence>
<dbReference type="EC" id="2.8.1.8" evidence="9"/>
<comment type="pathway">
    <text evidence="9">Protein modification; protein lipoylation via endogenous pathway; protein N(6)-(lipoyl)lysine from octanoyl-[acyl-carrier-protein]: step 2/2.</text>
</comment>
<dbReference type="InterPro" id="IPR058240">
    <property type="entry name" value="rSAM_sf"/>
</dbReference>
<protein>
    <recommendedName>
        <fullName evidence="9">Lipoyl synthase</fullName>
        <ecNumber evidence="9">2.8.1.8</ecNumber>
    </recommendedName>
    <alternativeName>
        <fullName evidence="9">Lip-syn</fullName>
        <shortName evidence="9">LS</shortName>
    </alternativeName>
    <alternativeName>
        <fullName evidence="9">Lipoate synthase</fullName>
    </alternativeName>
    <alternativeName>
        <fullName evidence="9">Lipoic acid synthase</fullName>
    </alternativeName>
    <alternativeName>
        <fullName evidence="9">Sulfur insertion protein LipA</fullName>
    </alternativeName>
</protein>
<dbReference type="InterPro" id="IPR013785">
    <property type="entry name" value="Aldolase_TIM"/>
</dbReference>
<keyword evidence="6 9" id="KW-0408">Iron</keyword>
<dbReference type="KEGG" id="rip:RIEPE_0090"/>
<feature type="binding site" evidence="9">
    <location>
        <position position="43"/>
    </location>
    <ligand>
        <name>[4Fe-4S] cluster</name>
        <dbReference type="ChEBI" id="CHEBI:49883"/>
        <label>1</label>
    </ligand>
</feature>
<dbReference type="InterPro" id="IPR003698">
    <property type="entry name" value="Lipoyl_synth"/>
</dbReference>
<feature type="binding site" evidence="9">
    <location>
        <position position="64"/>
    </location>
    <ligand>
        <name>[4Fe-4S] cluster</name>
        <dbReference type="ChEBI" id="CHEBI:49883"/>
        <label>2</label>
        <note>4Fe-4S-S-AdoMet</note>
    </ligand>
</feature>
<sequence length="290" mass="33434">MNLKKPSWIKIRAPSSSEEKIIQETRDTIRSHSLHTVCEESSCPNLVECYQKRVVTFLILGSICTRNCRFCNVQKGRPKFVDIEEPQKISNFILKMKLKHIVITSVNRDDLHDKGANHFLKCIQSIRKKSKETTIEILVPDFHLYEKEAIKILSTCPPDIFSHNIESVPRIYKKVRPASDYRRSLNLLRYFKTLNSDTPTKSGIMVGLGETKNEVISVLKDLKKNGVSFLTIGQYLRPSRKHLPVKRYLNLREFSDLRKEAENIGFENVSCGPLVRSSYNSGEIFFKTLT</sequence>